<dbReference type="RefSeq" id="WP_127764223.1">
    <property type="nucleotide sequence ID" value="NZ_SADE01000001.1"/>
</dbReference>
<dbReference type="AlphaFoldDB" id="A0A3S2WBV2"/>
<evidence type="ECO:0000313" key="1">
    <source>
        <dbReference type="EMBL" id="RVU38852.1"/>
    </source>
</evidence>
<proteinExistence type="predicted"/>
<gene>
    <name evidence="1" type="ORF">EOI86_06190</name>
</gene>
<dbReference type="EMBL" id="SADE01000001">
    <property type="protein sequence ID" value="RVU38852.1"/>
    <property type="molecule type" value="Genomic_DNA"/>
</dbReference>
<evidence type="ECO:0000313" key="2">
    <source>
        <dbReference type="Proteomes" id="UP000287447"/>
    </source>
</evidence>
<accession>A0A3S2WBV2</accession>
<dbReference type="Proteomes" id="UP000287447">
    <property type="component" value="Unassembled WGS sequence"/>
</dbReference>
<reference evidence="2" key="1">
    <citation type="submission" date="2019-01" db="EMBL/GenBank/DDBJ databases">
        <title>Gri0909 isolated from a small marine red alga.</title>
        <authorList>
            <person name="Kim J."/>
            <person name="Jeong S.E."/>
            <person name="Jeon C.O."/>
        </authorList>
    </citation>
    <scope>NUCLEOTIDE SEQUENCE [LARGE SCALE GENOMIC DNA]</scope>
    <source>
        <strain evidence="2">Gri0909</strain>
    </source>
</reference>
<keyword evidence="2" id="KW-1185">Reference proteome</keyword>
<protein>
    <submittedName>
        <fullName evidence="1">Uncharacterized protein</fullName>
    </submittedName>
</protein>
<organism evidence="1 2">
    <name type="scientific">Hwanghaeella grinnelliae</name>
    <dbReference type="NCBI Taxonomy" id="2500179"/>
    <lineage>
        <taxon>Bacteria</taxon>
        <taxon>Pseudomonadati</taxon>
        <taxon>Pseudomonadota</taxon>
        <taxon>Alphaproteobacteria</taxon>
        <taxon>Rhodospirillales</taxon>
        <taxon>Rhodospirillaceae</taxon>
        <taxon>Hwanghaeella</taxon>
    </lineage>
</organism>
<comment type="caution">
    <text evidence="1">The sequence shown here is derived from an EMBL/GenBank/DDBJ whole genome shotgun (WGS) entry which is preliminary data.</text>
</comment>
<name>A0A3S2WBV2_9PROT</name>
<sequence length="117" mass="12856">MVEVIVQKNFFLTVDEVELLLGCTIDPMLRAQFHRAKNVPDGDFCLLTLTESELHEVYALLAELLTAEGLNDDGFFNAIGNKVDAIMVVLEAQISTNEDETAPGPDLSPYTELLAAE</sequence>